<gene>
    <name evidence="6" type="ORF">NMYAN_250005</name>
</gene>
<comment type="caution">
    <text evidence="6">The sequence shown here is derived from an EMBL/GenBank/DDBJ whole genome shotgun (WGS) entry which is preliminary data.</text>
</comment>
<dbReference type="RefSeq" id="WP_204799912.1">
    <property type="nucleotide sequence ID" value="NZ_CAJNAP010000018.1"/>
</dbReference>
<feature type="transmembrane region" description="Helical" evidence="5">
    <location>
        <begin position="71"/>
        <end position="89"/>
    </location>
</feature>
<evidence type="ECO:0000256" key="3">
    <source>
        <dbReference type="ARBA" id="ARBA00022989"/>
    </source>
</evidence>
<dbReference type="InterPro" id="IPR003689">
    <property type="entry name" value="ZIP"/>
</dbReference>
<feature type="transmembrane region" description="Helical" evidence="5">
    <location>
        <begin position="231"/>
        <end position="253"/>
    </location>
</feature>
<feature type="transmembrane region" description="Helical" evidence="5">
    <location>
        <begin position="40"/>
        <end position="59"/>
    </location>
</feature>
<feature type="transmembrane region" description="Helical" evidence="5">
    <location>
        <begin position="6"/>
        <end position="28"/>
    </location>
</feature>
<dbReference type="Pfam" id="PF02535">
    <property type="entry name" value="Zip"/>
    <property type="match status" value="2"/>
</dbReference>
<organism evidence="6 7">
    <name type="scientific">Nitrosomonas nitrosa</name>
    <dbReference type="NCBI Taxonomy" id="52442"/>
    <lineage>
        <taxon>Bacteria</taxon>
        <taxon>Pseudomonadati</taxon>
        <taxon>Pseudomonadota</taxon>
        <taxon>Betaproteobacteria</taxon>
        <taxon>Nitrosomonadales</taxon>
        <taxon>Nitrosomonadaceae</taxon>
        <taxon>Nitrosomonas</taxon>
    </lineage>
</organism>
<dbReference type="PANTHER" id="PTHR16950:SF16">
    <property type="entry name" value="ZINC TRANSPORTER ZIP13"/>
    <property type="match status" value="1"/>
</dbReference>
<proteinExistence type="predicted"/>
<name>A0A8H8Z141_9PROT</name>
<keyword evidence="2 5" id="KW-0812">Transmembrane</keyword>
<dbReference type="AlphaFoldDB" id="A0A8H8Z141"/>
<evidence type="ECO:0000313" key="7">
    <source>
        <dbReference type="Proteomes" id="UP000601736"/>
    </source>
</evidence>
<dbReference type="EMBL" id="CAJNAP010000018">
    <property type="protein sequence ID" value="CAE6507291.1"/>
    <property type="molecule type" value="Genomic_DNA"/>
</dbReference>
<dbReference type="Proteomes" id="UP000601736">
    <property type="component" value="Unassembled WGS sequence"/>
</dbReference>
<dbReference type="PANTHER" id="PTHR16950">
    <property type="entry name" value="ZINC TRANSPORTER SLC39A7 HISTIDINE-RICH MEMBRANE PROTEIN KE4"/>
    <property type="match status" value="1"/>
</dbReference>
<evidence type="ECO:0000313" key="6">
    <source>
        <dbReference type="EMBL" id="CAE6507291.1"/>
    </source>
</evidence>
<evidence type="ECO:0000256" key="4">
    <source>
        <dbReference type="ARBA" id="ARBA00023136"/>
    </source>
</evidence>
<dbReference type="GO" id="GO:0046873">
    <property type="term" value="F:metal ion transmembrane transporter activity"/>
    <property type="evidence" value="ECO:0007669"/>
    <property type="project" value="InterPro"/>
</dbReference>
<evidence type="ECO:0000256" key="2">
    <source>
        <dbReference type="ARBA" id="ARBA00022692"/>
    </source>
</evidence>
<protein>
    <submittedName>
        <fullName evidence="6">Zinc/iron permease</fullName>
    </submittedName>
</protein>
<sequence length="258" mass="27781">MDWFTVFITLTASLVVVLVAASSAFVLYIKDSTLKEWMPLLIAVAVGVLLGDAFLHLLPDALKISESAKSVLLWTLTGILCFYAIEQFLHWRHDHSIEIPATGACKPATFVKMNLLGDGIHNFVDGILIAGSFLVDPMLGVATTFAIVMHEIPQEISDIAVLIHGGYEKKRAVIINVLCASACIAGAMLTLLVAQIITLNLSALLAITAGGFIYIATTDLIPLLRQPNMKLALPVQVTATAIGVISMQAIVWLEAIIY</sequence>
<feature type="transmembrane region" description="Helical" evidence="5">
    <location>
        <begin position="173"/>
        <end position="197"/>
    </location>
</feature>
<dbReference type="GO" id="GO:0016020">
    <property type="term" value="C:membrane"/>
    <property type="evidence" value="ECO:0007669"/>
    <property type="project" value="UniProtKB-SubCell"/>
</dbReference>
<feature type="transmembrane region" description="Helical" evidence="5">
    <location>
        <begin position="203"/>
        <end position="224"/>
    </location>
</feature>
<comment type="subcellular location">
    <subcellularLocation>
        <location evidence="1">Membrane</location>
        <topology evidence="1">Multi-pass membrane protein</topology>
    </subcellularLocation>
</comment>
<evidence type="ECO:0000256" key="1">
    <source>
        <dbReference type="ARBA" id="ARBA00004141"/>
    </source>
</evidence>
<accession>A0A8H8Z141</accession>
<keyword evidence="3 5" id="KW-1133">Transmembrane helix</keyword>
<reference evidence="6" key="1">
    <citation type="submission" date="2021-02" db="EMBL/GenBank/DDBJ databases">
        <authorList>
            <person name="Han P."/>
        </authorList>
    </citation>
    <scope>NUCLEOTIDE SEQUENCE</scope>
    <source>
        <strain evidence="6">Nitrosomonas nitrosa 18-3D</strain>
    </source>
</reference>
<keyword evidence="4 5" id="KW-0472">Membrane</keyword>
<evidence type="ECO:0000256" key="5">
    <source>
        <dbReference type="SAM" id="Phobius"/>
    </source>
</evidence>